<name>A0ABW5T898_9FLAO</name>
<evidence type="ECO:0000259" key="1">
    <source>
        <dbReference type="Pfam" id="PF06283"/>
    </source>
</evidence>
<dbReference type="RefSeq" id="WP_380289013.1">
    <property type="nucleotide sequence ID" value="NZ_JBHULY010000005.1"/>
</dbReference>
<dbReference type="PANTHER" id="PTHR40469">
    <property type="entry name" value="SECRETED GLYCOSYL HYDROLASE"/>
    <property type="match status" value="1"/>
</dbReference>
<dbReference type="Proteomes" id="UP001597476">
    <property type="component" value="Unassembled WGS sequence"/>
</dbReference>
<gene>
    <name evidence="2" type="ORF">ACFSR8_03355</name>
</gene>
<dbReference type="EMBL" id="JBHULY010000005">
    <property type="protein sequence ID" value="MFD2725236.1"/>
    <property type="molecule type" value="Genomic_DNA"/>
</dbReference>
<dbReference type="InterPro" id="IPR029010">
    <property type="entry name" value="ThuA-like"/>
</dbReference>
<dbReference type="InterPro" id="IPR029062">
    <property type="entry name" value="Class_I_gatase-like"/>
</dbReference>
<dbReference type="SUPFAM" id="SSF52317">
    <property type="entry name" value="Class I glutamine amidotransferase-like"/>
    <property type="match status" value="1"/>
</dbReference>
<proteinExistence type="predicted"/>
<feature type="domain" description="ThuA-like" evidence="1">
    <location>
        <begin position="30"/>
        <end position="240"/>
    </location>
</feature>
<reference evidence="3" key="1">
    <citation type="journal article" date="2019" name="Int. J. Syst. Evol. Microbiol.">
        <title>The Global Catalogue of Microorganisms (GCM) 10K type strain sequencing project: providing services to taxonomists for standard genome sequencing and annotation.</title>
        <authorList>
            <consortium name="The Broad Institute Genomics Platform"/>
            <consortium name="The Broad Institute Genome Sequencing Center for Infectious Disease"/>
            <person name="Wu L."/>
            <person name="Ma J."/>
        </authorList>
    </citation>
    <scope>NUCLEOTIDE SEQUENCE [LARGE SCALE GENOMIC DNA]</scope>
    <source>
        <strain evidence="3">KCTC 42398</strain>
    </source>
</reference>
<comment type="caution">
    <text evidence="2">The sequence shown here is derived from an EMBL/GenBank/DDBJ whole genome shotgun (WGS) entry which is preliminary data.</text>
</comment>
<evidence type="ECO:0000313" key="3">
    <source>
        <dbReference type="Proteomes" id="UP001597476"/>
    </source>
</evidence>
<keyword evidence="3" id="KW-1185">Reference proteome</keyword>
<sequence length="243" mass="27158">MNRLAIVILLSLFLVYFNGANGQDNSQPLVYVFSKTTGFRHASIEPGIESIRKLGSANNFRVKATEDADELISNLKKIDAVVFLSPSGDILNDKQQKKFEKFIKKGGGFVGIHAATVAETNWQWYNSLVGAQFNGHPKEKQNATLNVLDKTHQSVAFLGGENWVKFDEWYNFKNMNPNVKVILTVDEDSYKGGKHGNFHPIAWHHETLGGRAFYTALGHTNESYSEPLFLKHILGGILYAIGE</sequence>
<evidence type="ECO:0000313" key="2">
    <source>
        <dbReference type="EMBL" id="MFD2725236.1"/>
    </source>
</evidence>
<dbReference type="PANTHER" id="PTHR40469:SF2">
    <property type="entry name" value="GALACTOSE-BINDING DOMAIN-LIKE SUPERFAMILY PROTEIN"/>
    <property type="match status" value="1"/>
</dbReference>
<organism evidence="2 3">
    <name type="scientific">Hyunsoonleella rubra</name>
    <dbReference type="NCBI Taxonomy" id="1737062"/>
    <lineage>
        <taxon>Bacteria</taxon>
        <taxon>Pseudomonadati</taxon>
        <taxon>Bacteroidota</taxon>
        <taxon>Flavobacteriia</taxon>
        <taxon>Flavobacteriales</taxon>
        <taxon>Flavobacteriaceae</taxon>
    </lineage>
</organism>
<dbReference type="Gene3D" id="3.40.50.880">
    <property type="match status" value="1"/>
</dbReference>
<accession>A0ABW5T898</accession>
<protein>
    <submittedName>
        <fullName evidence="2">ThuA domain-containing protein</fullName>
    </submittedName>
</protein>
<dbReference type="Pfam" id="PF06283">
    <property type="entry name" value="ThuA"/>
    <property type="match status" value="1"/>
</dbReference>